<dbReference type="SUPFAM" id="SSF53474">
    <property type="entry name" value="alpha/beta-Hydrolases"/>
    <property type="match status" value="1"/>
</dbReference>
<dbReference type="OrthoDB" id="742808at2"/>
<dbReference type="Gene3D" id="3.40.50.1820">
    <property type="entry name" value="alpha/beta hydrolase"/>
    <property type="match status" value="1"/>
</dbReference>
<dbReference type="InterPro" id="IPR002471">
    <property type="entry name" value="Pept_S9_AS"/>
</dbReference>
<reference evidence="3 4" key="1">
    <citation type="submission" date="2018-09" db="EMBL/GenBank/DDBJ databases">
        <title>Genome sequencing of strain 6GH32-13.</title>
        <authorList>
            <person name="Weon H.-Y."/>
            <person name="Heo J."/>
            <person name="Kwon S.-W."/>
        </authorList>
    </citation>
    <scope>NUCLEOTIDE SEQUENCE [LARGE SCALE GENOMIC DNA]</scope>
    <source>
        <strain evidence="3 4">5GH32-13</strain>
    </source>
</reference>
<dbReference type="Proteomes" id="UP000263900">
    <property type="component" value="Chromosome"/>
</dbReference>
<dbReference type="GO" id="GO:0006508">
    <property type="term" value="P:proteolysis"/>
    <property type="evidence" value="ECO:0007669"/>
    <property type="project" value="InterPro"/>
</dbReference>
<dbReference type="GO" id="GO:0004252">
    <property type="term" value="F:serine-type endopeptidase activity"/>
    <property type="evidence" value="ECO:0007669"/>
    <property type="project" value="InterPro"/>
</dbReference>
<dbReference type="KEGG" id="pseg:D3H65_28795"/>
<evidence type="ECO:0000259" key="2">
    <source>
        <dbReference type="Pfam" id="PF05448"/>
    </source>
</evidence>
<sequence>MTIRIAAIVFLTSIIYLPAQSQIKGTLWDVPAIYKTPAYETISSDSAIGIVYTGLNYRDTTQRVFAYYATPGTLSGNREGDHHLPAVVLVHGGGGTAFREWAILWAKKGYAAIAMDLRGNGPGRVHLENGFVEPGGKTPYFTITPSLEDQWMYQAVADVILAHNLLRSMPEVDSNRTAITGISWGGIITSLMAGVDDRYKAAVPVYGCGYLYENSAMKKELDLLATADRQTWVQQYDPSQYIGKAGMPVLFVNGTNDGHFYLDSYAKTYQLVRSRNLSIKVGLKHNHRYGWENEEVAGFINSYLNHTPPLAIIKKIAIKKNRVIASVQSSVPLSAAALHYTTDTAALLKDKQWQTVKVTVDKQMIQSPLPPAGTLLWFLTVIDERGMQTSSEIQFQPLRQ</sequence>
<organism evidence="3 4">
    <name type="scientific">Paraflavitalea soli</name>
    <dbReference type="NCBI Taxonomy" id="2315862"/>
    <lineage>
        <taxon>Bacteria</taxon>
        <taxon>Pseudomonadati</taxon>
        <taxon>Bacteroidota</taxon>
        <taxon>Chitinophagia</taxon>
        <taxon>Chitinophagales</taxon>
        <taxon>Chitinophagaceae</taxon>
        <taxon>Paraflavitalea</taxon>
    </lineage>
</organism>
<name>A0A3B7MWZ4_9BACT</name>
<dbReference type="AlphaFoldDB" id="A0A3B7MWZ4"/>
<protein>
    <submittedName>
        <fullName evidence="3">Alpha/beta fold hydrolase</fullName>
    </submittedName>
</protein>
<gene>
    <name evidence="3" type="ORF">D3H65_28795</name>
</gene>
<evidence type="ECO:0000256" key="1">
    <source>
        <dbReference type="ARBA" id="ARBA00022801"/>
    </source>
</evidence>
<dbReference type="Pfam" id="PF05448">
    <property type="entry name" value="AXE1"/>
    <property type="match status" value="1"/>
</dbReference>
<dbReference type="RefSeq" id="WP_119053612.1">
    <property type="nucleotide sequence ID" value="NZ_CP032157.1"/>
</dbReference>
<evidence type="ECO:0000313" key="3">
    <source>
        <dbReference type="EMBL" id="AXY77739.1"/>
    </source>
</evidence>
<feature type="domain" description="Acetyl xylan esterase" evidence="2">
    <location>
        <begin position="62"/>
        <end position="207"/>
    </location>
</feature>
<keyword evidence="1 3" id="KW-0378">Hydrolase</keyword>
<evidence type="ECO:0000313" key="4">
    <source>
        <dbReference type="Proteomes" id="UP000263900"/>
    </source>
</evidence>
<dbReference type="InterPro" id="IPR050261">
    <property type="entry name" value="FrsA_esterase"/>
</dbReference>
<dbReference type="PROSITE" id="PS00708">
    <property type="entry name" value="PRO_ENDOPEP_SER"/>
    <property type="match status" value="1"/>
</dbReference>
<dbReference type="InterPro" id="IPR008391">
    <property type="entry name" value="AXE1_dom"/>
</dbReference>
<dbReference type="InterPro" id="IPR029058">
    <property type="entry name" value="AB_hydrolase_fold"/>
</dbReference>
<proteinExistence type="predicted"/>
<dbReference type="PANTHER" id="PTHR22946">
    <property type="entry name" value="DIENELACTONE HYDROLASE DOMAIN-CONTAINING PROTEIN-RELATED"/>
    <property type="match status" value="1"/>
</dbReference>
<accession>A0A3B7MWZ4</accession>
<keyword evidence="4" id="KW-1185">Reference proteome</keyword>
<dbReference type="EMBL" id="CP032157">
    <property type="protein sequence ID" value="AXY77739.1"/>
    <property type="molecule type" value="Genomic_DNA"/>
</dbReference>